<evidence type="ECO:0000256" key="2">
    <source>
        <dbReference type="ARBA" id="ARBA00022692"/>
    </source>
</evidence>
<feature type="transmembrane region" description="Helical" evidence="5">
    <location>
        <begin position="243"/>
        <end position="265"/>
    </location>
</feature>
<feature type="transmembrane region" description="Helical" evidence="5">
    <location>
        <begin position="325"/>
        <end position="346"/>
    </location>
</feature>
<feature type="transmembrane region" description="Helical" evidence="5">
    <location>
        <begin position="352"/>
        <end position="369"/>
    </location>
</feature>
<evidence type="ECO:0000256" key="1">
    <source>
        <dbReference type="ARBA" id="ARBA00004141"/>
    </source>
</evidence>
<feature type="transmembrane region" description="Helical" evidence="5">
    <location>
        <begin position="127"/>
        <end position="149"/>
    </location>
</feature>
<dbReference type="GO" id="GO:0055085">
    <property type="term" value="P:transmembrane transport"/>
    <property type="evidence" value="ECO:0007669"/>
    <property type="project" value="InterPro"/>
</dbReference>
<keyword evidence="8" id="KW-1185">Reference proteome</keyword>
<proteinExistence type="predicted"/>
<sequence>MNLSSLTRWLPFLAWPRPDRQLLKGEFWAGMTVGLLLVPQGVAYAALAGMPLVTGIYASLIPALVAVLFSSSTRLGVGPTALTSLLIGAALTGLAEPGSAQWVALAAWMALFSGLLQLVMGLARFGWLLNLITSPVLSGFTQAAALLILGSQLRSLTGLRATDWGALWSTPSPGLFDLTAAAFGLGSLALLLLARRWRPHFPTAIVVVGAAGASSWALGYADAGGAVVGALPSGLPALYWPGALPWSSFSALVMPVLVVTLVSFLETASSAKVESQRSGVQWDENQDLIGQGLGKISSGLCGSFATSASFSRSAINLYAGAKSGWATLFAIALVLLVLLWLTPALYHVPQSVLAAVVVTAVTSLIRPAVLTRLWRVSHVEAVIGGVTFALTLATAPRMYWGVLAGLLMNLSHFLYLRLHPRIIEAGLHPDGSMRDRHLWQLPPLAPRLLALRMDAALDFASANALERRVTEHLAAHPQVLHLCLLAQSINRIDVTGVETFAQLLALMQSRGGMLHLSGLKLPVEQVLRQAGLLAPCAGLAMYRTDAEALQALQQLSQLPRPDLEPGPMARV</sequence>
<feature type="transmembrane region" description="Helical" evidence="5">
    <location>
        <begin position="101"/>
        <end position="120"/>
    </location>
</feature>
<dbReference type="GeneID" id="76461734"/>
<evidence type="ECO:0000256" key="5">
    <source>
        <dbReference type="SAM" id="Phobius"/>
    </source>
</evidence>
<dbReference type="KEGG" id="vei:Veis_3287"/>
<dbReference type="Pfam" id="PF00916">
    <property type="entry name" value="Sulfate_transp"/>
    <property type="match status" value="1"/>
</dbReference>
<dbReference type="SUPFAM" id="SSF52091">
    <property type="entry name" value="SpoIIaa-like"/>
    <property type="match status" value="1"/>
</dbReference>
<organism evidence="7 8">
    <name type="scientific">Verminephrobacter eiseniae (strain EF01-2)</name>
    <dbReference type="NCBI Taxonomy" id="391735"/>
    <lineage>
        <taxon>Bacteria</taxon>
        <taxon>Pseudomonadati</taxon>
        <taxon>Pseudomonadota</taxon>
        <taxon>Betaproteobacteria</taxon>
        <taxon>Burkholderiales</taxon>
        <taxon>Comamonadaceae</taxon>
        <taxon>Verminephrobacter</taxon>
    </lineage>
</organism>
<evidence type="ECO:0000259" key="6">
    <source>
        <dbReference type="PROSITE" id="PS50801"/>
    </source>
</evidence>
<dbReference type="RefSeq" id="WP_011811009.1">
    <property type="nucleotide sequence ID" value="NC_008786.1"/>
</dbReference>
<dbReference type="InterPro" id="IPR002645">
    <property type="entry name" value="STAS_dom"/>
</dbReference>
<keyword evidence="2 5" id="KW-0812">Transmembrane</keyword>
<dbReference type="PANTHER" id="PTHR11814">
    <property type="entry name" value="SULFATE TRANSPORTER"/>
    <property type="match status" value="1"/>
</dbReference>
<evidence type="ECO:0000256" key="3">
    <source>
        <dbReference type="ARBA" id="ARBA00022989"/>
    </source>
</evidence>
<evidence type="ECO:0000256" key="4">
    <source>
        <dbReference type="ARBA" id="ARBA00023136"/>
    </source>
</evidence>
<dbReference type="CDD" id="cd07042">
    <property type="entry name" value="STAS_SulP_like_sulfate_transporter"/>
    <property type="match status" value="1"/>
</dbReference>
<feature type="transmembrane region" description="Helical" evidence="5">
    <location>
        <begin position="376"/>
        <end position="393"/>
    </location>
</feature>
<name>A1WN10_VEREI</name>
<dbReference type="Proteomes" id="UP000000374">
    <property type="component" value="Chromosome"/>
</dbReference>
<feature type="transmembrane region" description="Helical" evidence="5">
    <location>
        <begin position="52"/>
        <end position="69"/>
    </location>
</feature>
<dbReference type="InterPro" id="IPR036513">
    <property type="entry name" value="STAS_dom_sf"/>
</dbReference>
<dbReference type="HOGENOM" id="CLU_003182_13_2_4"/>
<feature type="transmembrane region" description="Helical" evidence="5">
    <location>
        <begin position="201"/>
        <end position="223"/>
    </location>
</feature>
<protein>
    <submittedName>
        <fullName evidence="7">Sulphate transporter</fullName>
    </submittedName>
</protein>
<evidence type="ECO:0000313" key="7">
    <source>
        <dbReference type="EMBL" id="ABM59017.1"/>
    </source>
</evidence>
<feature type="transmembrane region" description="Helical" evidence="5">
    <location>
        <begin position="27"/>
        <end position="46"/>
    </location>
</feature>
<dbReference type="InterPro" id="IPR011547">
    <property type="entry name" value="SLC26A/SulP_dom"/>
</dbReference>
<dbReference type="GO" id="GO:0016020">
    <property type="term" value="C:membrane"/>
    <property type="evidence" value="ECO:0007669"/>
    <property type="project" value="UniProtKB-SubCell"/>
</dbReference>
<dbReference type="OrthoDB" id="9769739at2"/>
<keyword evidence="3 5" id="KW-1133">Transmembrane helix</keyword>
<feature type="domain" description="STAS" evidence="6">
    <location>
        <begin position="446"/>
        <end position="552"/>
    </location>
</feature>
<dbReference type="PROSITE" id="PS50801">
    <property type="entry name" value="STAS"/>
    <property type="match status" value="1"/>
</dbReference>
<dbReference type="Gene3D" id="3.30.750.24">
    <property type="entry name" value="STAS domain"/>
    <property type="match status" value="1"/>
</dbReference>
<keyword evidence="4 5" id="KW-0472">Membrane</keyword>
<dbReference type="eggNOG" id="COG0659">
    <property type="taxonomic scope" value="Bacteria"/>
</dbReference>
<accession>A1WN10</accession>
<reference evidence="8" key="1">
    <citation type="submission" date="2006-12" db="EMBL/GenBank/DDBJ databases">
        <title>Complete sequence of chromosome 1 of Verminephrobacter eiseniae EF01-2.</title>
        <authorList>
            <person name="Copeland A."/>
            <person name="Lucas S."/>
            <person name="Lapidus A."/>
            <person name="Barry K."/>
            <person name="Detter J.C."/>
            <person name="Glavina del Rio T."/>
            <person name="Dalin E."/>
            <person name="Tice H."/>
            <person name="Pitluck S."/>
            <person name="Chertkov O."/>
            <person name="Brettin T."/>
            <person name="Bruce D."/>
            <person name="Han C."/>
            <person name="Tapia R."/>
            <person name="Gilna P."/>
            <person name="Schmutz J."/>
            <person name="Larimer F."/>
            <person name="Land M."/>
            <person name="Hauser L."/>
            <person name="Kyrpides N."/>
            <person name="Kim E."/>
            <person name="Stahl D."/>
            <person name="Richardson P."/>
        </authorList>
    </citation>
    <scope>NUCLEOTIDE SEQUENCE [LARGE SCALE GENOMIC DNA]</scope>
    <source>
        <strain evidence="8">EF01-2</strain>
    </source>
</reference>
<dbReference type="Pfam" id="PF01740">
    <property type="entry name" value="STAS"/>
    <property type="match status" value="1"/>
</dbReference>
<dbReference type="STRING" id="391735.Veis_3287"/>
<comment type="subcellular location">
    <subcellularLocation>
        <location evidence="1">Membrane</location>
        <topology evidence="1">Multi-pass membrane protein</topology>
    </subcellularLocation>
</comment>
<dbReference type="EMBL" id="CP000542">
    <property type="protein sequence ID" value="ABM59017.1"/>
    <property type="molecule type" value="Genomic_DNA"/>
</dbReference>
<evidence type="ECO:0000313" key="8">
    <source>
        <dbReference type="Proteomes" id="UP000000374"/>
    </source>
</evidence>
<gene>
    <name evidence="7" type="ordered locus">Veis_3287</name>
</gene>
<dbReference type="AlphaFoldDB" id="A1WN10"/>
<dbReference type="InterPro" id="IPR001902">
    <property type="entry name" value="SLC26A/SulP_fam"/>
</dbReference>
<feature type="transmembrane region" description="Helical" evidence="5">
    <location>
        <begin position="174"/>
        <end position="194"/>
    </location>
</feature>